<keyword evidence="3 6" id="KW-0418">Kinase</keyword>
<gene>
    <name evidence="6" type="ORF">SAMN06295885_0393</name>
</gene>
<proteinExistence type="inferred from homology"/>
<accession>A0A1X7N0I1</accession>
<dbReference type="Pfam" id="PF13657">
    <property type="entry name" value="Couple_hipA"/>
    <property type="match status" value="1"/>
</dbReference>
<dbReference type="Proteomes" id="UP000193711">
    <property type="component" value="Unassembled WGS sequence"/>
</dbReference>
<dbReference type="PANTHER" id="PTHR37419:SF8">
    <property type="entry name" value="TOXIN YJJJ"/>
    <property type="match status" value="1"/>
</dbReference>
<evidence type="ECO:0000256" key="2">
    <source>
        <dbReference type="ARBA" id="ARBA00022679"/>
    </source>
</evidence>
<name>A0A1X7N0I1_9MICO</name>
<feature type="domain" description="HipA N-terminal subdomain 1" evidence="5">
    <location>
        <begin position="19"/>
        <end position="99"/>
    </location>
</feature>
<evidence type="ECO:0000313" key="6">
    <source>
        <dbReference type="EMBL" id="SMH30114.1"/>
    </source>
</evidence>
<dbReference type="Pfam" id="PF07804">
    <property type="entry name" value="HipA_C"/>
    <property type="match status" value="1"/>
</dbReference>
<keyword evidence="7" id="KW-1185">Reference proteome</keyword>
<dbReference type="Gene3D" id="1.10.1070.20">
    <property type="match status" value="1"/>
</dbReference>
<dbReference type="OrthoDB" id="3182374at2"/>
<dbReference type="InterPro" id="IPR052028">
    <property type="entry name" value="HipA_Ser/Thr_kinase"/>
</dbReference>
<dbReference type="STRING" id="1891671.SAMN06295885_0393"/>
<feature type="domain" description="HipA-like C-terminal" evidence="4">
    <location>
        <begin position="175"/>
        <end position="388"/>
    </location>
</feature>
<evidence type="ECO:0000256" key="3">
    <source>
        <dbReference type="ARBA" id="ARBA00022777"/>
    </source>
</evidence>
<protein>
    <submittedName>
        <fullName evidence="6">Serine/threonine-protein kinase HipA</fullName>
    </submittedName>
</protein>
<evidence type="ECO:0000259" key="5">
    <source>
        <dbReference type="Pfam" id="PF13657"/>
    </source>
</evidence>
<dbReference type="AlphaFoldDB" id="A0A1X7N0I1"/>
<dbReference type="InterPro" id="IPR012893">
    <property type="entry name" value="HipA-like_C"/>
</dbReference>
<dbReference type="GO" id="GO:0005829">
    <property type="term" value="C:cytosol"/>
    <property type="evidence" value="ECO:0007669"/>
    <property type="project" value="TreeGrafter"/>
</dbReference>
<keyword evidence="2" id="KW-0808">Transferase</keyword>
<dbReference type="InterPro" id="IPR017508">
    <property type="entry name" value="HipA_N1"/>
</dbReference>
<evidence type="ECO:0000313" key="7">
    <source>
        <dbReference type="Proteomes" id="UP000193711"/>
    </source>
</evidence>
<sequence>MTAPPVEVHLDDERLGLVRVGVLHPSFAGRTLASSSFQYDESYLAARGAFAVSPDLPLVTGRLWMPETHALPGAFEDASPDEWGQRLIEANHAARRKRDASVPALRGAWDQLLGVSDASRLGALRFRATEAEEWLSSDSGVANIHEIDRVVRVAARYEAEDASEDDLAYLSDIATSPGGARPKANVRRADGRLALAKLPHSKDGDLDVERWEALALTLAARVGIATSEWTLHRASGEKSVLILDRFDRTPRGGRRAYLSAASALGIGANDLSKYTYEQFSDVVNDLSADPREDLREMFRRIALTVLINNVDDHWRNHGFLRTPAGWRLAPAFDVNPSTSVGATASRPISDRDDPRARDLANLLDVADAFSLKREEGVRIIRTVADHVRTWPEVAEGLGIPERQRRRMARAFDEDRIAAAIALA</sequence>
<reference evidence="7" key="1">
    <citation type="submission" date="2017-04" db="EMBL/GenBank/DDBJ databases">
        <authorList>
            <person name="Varghese N."/>
            <person name="Submissions S."/>
        </authorList>
    </citation>
    <scope>NUCLEOTIDE SEQUENCE [LARGE SCALE GENOMIC DNA]</scope>
    <source>
        <strain evidence="7">VKM Ac-2121</strain>
    </source>
</reference>
<dbReference type="PANTHER" id="PTHR37419">
    <property type="entry name" value="SERINE/THREONINE-PROTEIN KINASE TOXIN HIPA"/>
    <property type="match status" value="1"/>
</dbReference>
<evidence type="ECO:0000256" key="1">
    <source>
        <dbReference type="ARBA" id="ARBA00010164"/>
    </source>
</evidence>
<comment type="similarity">
    <text evidence="1">Belongs to the HipA Ser/Thr kinase family.</text>
</comment>
<dbReference type="GO" id="GO:0004674">
    <property type="term" value="F:protein serine/threonine kinase activity"/>
    <property type="evidence" value="ECO:0007669"/>
    <property type="project" value="TreeGrafter"/>
</dbReference>
<dbReference type="RefSeq" id="WP_085474925.1">
    <property type="nucleotide sequence ID" value="NZ_FXBM01000001.1"/>
</dbReference>
<organism evidence="6 7">
    <name type="scientific">Rathayibacter oskolensis</name>
    <dbReference type="NCBI Taxonomy" id="1891671"/>
    <lineage>
        <taxon>Bacteria</taxon>
        <taxon>Bacillati</taxon>
        <taxon>Actinomycetota</taxon>
        <taxon>Actinomycetes</taxon>
        <taxon>Micrococcales</taxon>
        <taxon>Microbacteriaceae</taxon>
        <taxon>Rathayibacter</taxon>
    </lineage>
</organism>
<evidence type="ECO:0000259" key="4">
    <source>
        <dbReference type="Pfam" id="PF07804"/>
    </source>
</evidence>
<dbReference type="EMBL" id="FXBM01000001">
    <property type="protein sequence ID" value="SMH30114.1"/>
    <property type="molecule type" value="Genomic_DNA"/>
</dbReference>